<protein>
    <recommendedName>
        <fullName evidence="3">DUF3182 domain-containing protein</fullName>
    </recommendedName>
</protein>
<dbReference type="AlphaFoldDB" id="A0A917UTY0"/>
<dbReference type="SUPFAM" id="SSF56059">
    <property type="entry name" value="Glutathione synthetase ATP-binding domain-like"/>
    <property type="match status" value="1"/>
</dbReference>
<dbReference type="RefSeq" id="WP_188981926.1">
    <property type="nucleotide sequence ID" value="NZ_BMPO01000002.1"/>
</dbReference>
<keyword evidence="2" id="KW-1185">Reference proteome</keyword>
<evidence type="ECO:0000313" key="1">
    <source>
        <dbReference type="EMBL" id="GGJ84914.1"/>
    </source>
</evidence>
<evidence type="ECO:0008006" key="3">
    <source>
        <dbReference type="Google" id="ProtNLM"/>
    </source>
</evidence>
<proteinExistence type="predicted"/>
<organism evidence="1 2">
    <name type="scientific">Pseudomonas matsuisoli</name>
    <dbReference type="NCBI Taxonomy" id="1515666"/>
    <lineage>
        <taxon>Bacteria</taxon>
        <taxon>Pseudomonadati</taxon>
        <taxon>Pseudomonadota</taxon>
        <taxon>Gammaproteobacteria</taxon>
        <taxon>Pseudomonadales</taxon>
        <taxon>Pseudomonadaceae</taxon>
        <taxon>Pseudomonas</taxon>
    </lineage>
</organism>
<reference evidence="1" key="2">
    <citation type="submission" date="2020-09" db="EMBL/GenBank/DDBJ databases">
        <authorList>
            <person name="Sun Q."/>
            <person name="Ohkuma M."/>
        </authorList>
    </citation>
    <scope>NUCLEOTIDE SEQUENCE</scope>
    <source>
        <strain evidence="1">JCM 30078</strain>
    </source>
</reference>
<comment type="caution">
    <text evidence="1">The sequence shown here is derived from an EMBL/GenBank/DDBJ whole genome shotgun (WGS) entry which is preliminary data.</text>
</comment>
<dbReference type="EMBL" id="BMPO01000002">
    <property type="protein sequence ID" value="GGJ84914.1"/>
    <property type="molecule type" value="Genomic_DNA"/>
</dbReference>
<dbReference type="InterPro" id="IPR021519">
    <property type="entry name" value="DUF3182"/>
</dbReference>
<evidence type="ECO:0000313" key="2">
    <source>
        <dbReference type="Proteomes" id="UP000635983"/>
    </source>
</evidence>
<accession>A0A917UTY0</accession>
<reference evidence="1" key="1">
    <citation type="journal article" date="2014" name="Int. J. Syst. Evol. Microbiol.">
        <title>Complete genome sequence of Corynebacterium casei LMG S-19264T (=DSM 44701T), isolated from a smear-ripened cheese.</title>
        <authorList>
            <consortium name="US DOE Joint Genome Institute (JGI-PGF)"/>
            <person name="Walter F."/>
            <person name="Albersmeier A."/>
            <person name="Kalinowski J."/>
            <person name="Ruckert C."/>
        </authorList>
    </citation>
    <scope>NUCLEOTIDE SEQUENCE</scope>
    <source>
        <strain evidence="1">JCM 30078</strain>
    </source>
</reference>
<gene>
    <name evidence="1" type="ORF">GCM10009304_08630</name>
</gene>
<name>A0A917UTY0_9PSED</name>
<dbReference type="Pfam" id="PF11379">
    <property type="entry name" value="DUF3182"/>
    <property type="match status" value="1"/>
</dbReference>
<dbReference type="Proteomes" id="UP000635983">
    <property type="component" value="Unassembled WGS sequence"/>
</dbReference>
<sequence>MQPIHSHEADALAQHAVKEATAVFVLPNRENEPEHERQTHAALAARLAEALRLPYRGVFDPTVGQEQPYIVPSGTVTGLDAAKELGVTDVRHLFGGVVPEAFISTKAIVHPLVSADAKAPAMWSHVLGAALADSTLRGFTAFSMDDARDAIERVLELGSARLKPVRATAGRGQKQIHDPAEVNHALAAIDLNELERYGLVIEEQLENLTTWSVGRVQVAEWVITYYGTQELTQDGAGEEVYGGSALHLCEGDFDMLLALDMPDAARTAIEQARHFDTQVLRHYPGILASRRNYDIAQGIDSRGDVRSGVLEQSWRIGGASGAEIIALQRFIRDRESCIKARTVERYGKCSVPEDACVLFQGHDENLGQITKYVVVERYDGTQ</sequence>